<evidence type="ECO:0000313" key="1">
    <source>
        <dbReference type="EMBL" id="KAK1862863.1"/>
    </source>
</evidence>
<keyword evidence="2" id="KW-1185">Reference proteome</keyword>
<organism evidence="1 2">
    <name type="scientific">Pyropia yezoensis</name>
    <name type="common">Susabi-nori</name>
    <name type="synonym">Porphyra yezoensis</name>
    <dbReference type="NCBI Taxonomy" id="2788"/>
    <lineage>
        <taxon>Eukaryota</taxon>
        <taxon>Rhodophyta</taxon>
        <taxon>Bangiophyceae</taxon>
        <taxon>Bangiales</taxon>
        <taxon>Bangiaceae</taxon>
        <taxon>Pyropia</taxon>
    </lineage>
</organism>
<reference evidence="1" key="1">
    <citation type="submission" date="2019-11" db="EMBL/GenBank/DDBJ databases">
        <title>Nori genome reveals adaptations in red seaweeds to the harsh intertidal environment.</title>
        <authorList>
            <person name="Wang D."/>
            <person name="Mao Y."/>
        </authorList>
    </citation>
    <scope>NUCLEOTIDE SEQUENCE</scope>
    <source>
        <tissue evidence="1">Gametophyte</tissue>
    </source>
</reference>
<dbReference type="EMBL" id="CM020619">
    <property type="protein sequence ID" value="KAK1862863.1"/>
    <property type="molecule type" value="Genomic_DNA"/>
</dbReference>
<dbReference type="Proteomes" id="UP000798662">
    <property type="component" value="Chromosome 2"/>
</dbReference>
<accession>A0ACC3BZ70</accession>
<proteinExistence type="predicted"/>
<protein>
    <submittedName>
        <fullName evidence="1">Uncharacterized protein</fullName>
    </submittedName>
</protein>
<sequence>MSDSPIEGVPATAPTAPAAAIATAPAAASATAAGPPAPPWPVPRGNGHPLPSPTAPLTVNAAAIPTTAAAAVAAAAAAAVTEEGEGEEDGDDDDDDDFLFAGAHRASLGASGAFSSVGSAGSGGFGLGATRLVSPGGGRWGGGGGGPSSGVAAAGGSGSGDGVGDGGGGFFGRPIGVGSPRRPGGASFLDDSDAGTDSDDEGGGLGGGGGGGGGTYGAAFGNVALSGGGSGRRRPFRPQTVKHFILGDVLGEGSYAKVVEGIDSRSLRIVAVKVVDLRFLRKIRGGPENLKREVAIMKALKKHPNIIELIDVIDDERKDKKYIVLELANGCNLQELLLSAPDSRIPACQMKPLLRQLMRGLSYIHDRNVVHRDIKPANIMLTSRSELKVSDFGVAEFLDKYVVTDSVSRTSGTPAFQAPEIASGAADYSGRKVDVWAAGVTLYYCLTGVIPFEASTLMGMFTKISAGAYTVPPALDAGAADLLSGMLTVDFEDRLSVEAVLAHPWLADDEPVVAPDGSPQPRRVPQPCRASRILNIVSAMYEDDGDDGDGGGGGGGGGGGAGAPTNVVGGTASLVATGSTGSSYSPPAPGAGAAAASGRPSLDRLPRPAVLNSVVPDRCTMM</sequence>
<evidence type="ECO:0000313" key="2">
    <source>
        <dbReference type="Proteomes" id="UP000798662"/>
    </source>
</evidence>
<name>A0ACC3BZ70_PYRYE</name>
<gene>
    <name evidence="1" type="ORF">I4F81_005429</name>
</gene>
<comment type="caution">
    <text evidence="1">The sequence shown here is derived from an EMBL/GenBank/DDBJ whole genome shotgun (WGS) entry which is preliminary data.</text>
</comment>